<sequence length="69" mass="7648">MTILSDLHFYITLLQHCTPVSLGMAWTFCCTYILRQACGNCFSVSFFPLSIALCVVSLVGRRSGVGVWL</sequence>
<feature type="transmembrane region" description="Helical" evidence="1">
    <location>
        <begin position="41"/>
        <end position="60"/>
    </location>
</feature>
<evidence type="ECO:0000313" key="2">
    <source>
        <dbReference type="EMBL" id="EOX92280.1"/>
    </source>
</evidence>
<organism evidence="2 3">
    <name type="scientific">Theobroma cacao</name>
    <name type="common">Cacao</name>
    <name type="synonym">Cocoa</name>
    <dbReference type="NCBI Taxonomy" id="3641"/>
    <lineage>
        <taxon>Eukaryota</taxon>
        <taxon>Viridiplantae</taxon>
        <taxon>Streptophyta</taxon>
        <taxon>Embryophyta</taxon>
        <taxon>Tracheophyta</taxon>
        <taxon>Spermatophyta</taxon>
        <taxon>Magnoliopsida</taxon>
        <taxon>eudicotyledons</taxon>
        <taxon>Gunneridae</taxon>
        <taxon>Pentapetalae</taxon>
        <taxon>rosids</taxon>
        <taxon>malvids</taxon>
        <taxon>Malvales</taxon>
        <taxon>Malvaceae</taxon>
        <taxon>Byttnerioideae</taxon>
        <taxon>Theobroma</taxon>
    </lineage>
</organism>
<feature type="transmembrane region" description="Helical" evidence="1">
    <location>
        <begin position="13"/>
        <end position="34"/>
    </location>
</feature>
<dbReference type="HOGENOM" id="CLU_2780938_0_0_1"/>
<dbReference type="EMBL" id="CM001879">
    <property type="protein sequence ID" value="EOX92280.1"/>
    <property type="molecule type" value="Genomic_DNA"/>
</dbReference>
<evidence type="ECO:0000256" key="1">
    <source>
        <dbReference type="SAM" id="Phobius"/>
    </source>
</evidence>
<keyword evidence="1" id="KW-0812">Transmembrane</keyword>
<evidence type="ECO:0000313" key="3">
    <source>
        <dbReference type="Proteomes" id="UP000026915"/>
    </source>
</evidence>
<gene>
    <name evidence="2" type="ORF">TCM_001250</name>
</gene>
<dbReference type="InParanoid" id="A0A061DIG2"/>
<keyword evidence="1" id="KW-1133">Transmembrane helix</keyword>
<keyword evidence="3" id="KW-1185">Reference proteome</keyword>
<dbReference type="Proteomes" id="UP000026915">
    <property type="component" value="Chromosome 1"/>
</dbReference>
<protein>
    <submittedName>
        <fullName evidence="2">Uncharacterized protein</fullName>
    </submittedName>
</protein>
<reference evidence="2 3" key="1">
    <citation type="journal article" date="2013" name="Genome Biol.">
        <title>The genome sequence of the most widely cultivated cacao type and its use to identify candidate genes regulating pod color.</title>
        <authorList>
            <person name="Motamayor J.C."/>
            <person name="Mockaitis K."/>
            <person name="Schmutz J."/>
            <person name="Haiminen N."/>
            <person name="Iii D.L."/>
            <person name="Cornejo O."/>
            <person name="Findley S.D."/>
            <person name="Zheng P."/>
            <person name="Utro F."/>
            <person name="Royaert S."/>
            <person name="Saski C."/>
            <person name="Jenkins J."/>
            <person name="Podicheti R."/>
            <person name="Zhao M."/>
            <person name="Scheffler B.E."/>
            <person name="Stack J.C."/>
            <person name="Feltus F.A."/>
            <person name="Mustiga G.M."/>
            <person name="Amores F."/>
            <person name="Phillips W."/>
            <person name="Marelli J.P."/>
            <person name="May G.D."/>
            <person name="Shapiro H."/>
            <person name="Ma J."/>
            <person name="Bustamante C.D."/>
            <person name="Schnell R.J."/>
            <person name="Main D."/>
            <person name="Gilbert D."/>
            <person name="Parida L."/>
            <person name="Kuhn D.N."/>
        </authorList>
    </citation>
    <scope>NUCLEOTIDE SEQUENCE [LARGE SCALE GENOMIC DNA]</scope>
    <source>
        <strain evidence="3">cv. Matina 1-6</strain>
    </source>
</reference>
<proteinExistence type="predicted"/>
<dbReference type="AlphaFoldDB" id="A0A061DIG2"/>
<name>A0A061DIG2_THECC</name>
<keyword evidence="1" id="KW-0472">Membrane</keyword>
<accession>A0A061DIG2</accession>
<dbReference type="Gramene" id="EOX92280">
    <property type="protein sequence ID" value="EOX92280"/>
    <property type="gene ID" value="TCM_001250"/>
</dbReference>